<evidence type="ECO:0000313" key="3">
    <source>
        <dbReference type="Proteomes" id="UP000037069"/>
    </source>
</evidence>
<reference evidence="2 3" key="1">
    <citation type="journal article" date="2015" name="Nat. Commun.">
        <title>Lucilia cuprina genome unlocks parasitic fly biology to underpin future interventions.</title>
        <authorList>
            <person name="Anstead C.A."/>
            <person name="Korhonen P.K."/>
            <person name="Young N.D."/>
            <person name="Hall R.S."/>
            <person name="Jex A.R."/>
            <person name="Murali S.C."/>
            <person name="Hughes D.S."/>
            <person name="Lee S.F."/>
            <person name="Perry T."/>
            <person name="Stroehlein A.J."/>
            <person name="Ansell B.R."/>
            <person name="Breugelmans B."/>
            <person name="Hofmann A."/>
            <person name="Qu J."/>
            <person name="Dugan S."/>
            <person name="Lee S.L."/>
            <person name="Chao H."/>
            <person name="Dinh H."/>
            <person name="Han Y."/>
            <person name="Doddapaneni H.V."/>
            <person name="Worley K.C."/>
            <person name="Muzny D.M."/>
            <person name="Ioannidis P."/>
            <person name="Waterhouse R.M."/>
            <person name="Zdobnov E.M."/>
            <person name="James P.J."/>
            <person name="Bagnall N.H."/>
            <person name="Kotze A.C."/>
            <person name="Gibbs R.A."/>
            <person name="Richards S."/>
            <person name="Batterham P."/>
            <person name="Gasser R.B."/>
        </authorList>
    </citation>
    <scope>NUCLEOTIDE SEQUENCE [LARGE SCALE GENOMIC DNA]</scope>
    <source>
        <strain evidence="2 3">LS</strain>
        <tissue evidence="2">Full body</tissue>
    </source>
</reference>
<proteinExistence type="predicted"/>
<dbReference type="Proteomes" id="UP000037069">
    <property type="component" value="Unassembled WGS sequence"/>
</dbReference>
<sequence length="101" mass="11477">MAIISGLLIMGIVKRRHKLMMPWLILSGIGFIANCVNFAFKFIGSLFTVPFLSLVILFVVGLLGIGISYLILWPIFTLYGDIQKENFEQESNDRIKSDRPR</sequence>
<evidence type="ECO:0000256" key="1">
    <source>
        <dbReference type="SAM" id="Phobius"/>
    </source>
</evidence>
<keyword evidence="1" id="KW-0812">Transmembrane</keyword>
<dbReference type="AlphaFoldDB" id="A0A0L0CF34"/>
<feature type="transmembrane region" description="Helical" evidence="1">
    <location>
        <begin position="21"/>
        <end position="40"/>
    </location>
</feature>
<dbReference type="Pfam" id="PF15860">
    <property type="entry name" value="DUF4728"/>
    <property type="match status" value="1"/>
</dbReference>
<comment type="caution">
    <text evidence="2">The sequence shown here is derived from an EMBL/GenBank/DDBJ whole genome shotgun (WGS) entry which is preliminary data.</text>
</comment>
<gene>
    <name evidence="2" type="ORF">FF38_01595</name>
</gene>
<dbReference type="InterPro" id="IPR031720">
    <property type="entry name" value="DUF4728"/>
</dbReference>
<protein>
    <submittedName>
        <fullName evidence="2">Uncharacterized protein</fullName>
    </submittedName>
</protein>
<feature type="transmembrane region" description="Helical" evidence="1">
    <location>
        <begin position="52"/>
        <end position="76"/>
    </location>
</feature>
<keyword evidence="1" id="KW-0472">Membrane</keyword>
<evidence type="ECO:0000313" key="2">
    <source>
        <dbReference type="EMBL" id="KNC30855.1"/>
    </source>
</evidence>
<keyword evidence="3" id="KW-1185">Reference proteome</keyword>
<dbReference type="OrthoDB" id="8069559at2759"/>
<keyword evidence="1" id="KW-1133">Transmembrane helix</keyword>
<dbReference type="EMBL" id="JRES01000487">
    <property type="protein sequence ID" value="KNC30855.1"/>
    <property type="molecule type" value="Genomic_DNA"/>
</dbReference>
<name>A0A0L0CF34_LUCCU</name>
<organism evidence="2 3">
    <name type="scientific">Lucilia cuprina</name>
    <name type="common">Green bottle fly</name>
    <name type="synonym">Australian sheep blowfly</name>
    <dbReference type="NCBI Taxonomy" id="7375"/>
    <lineage>
        <taxon>Eukaryota</taxon>
        <taxon>Metazoa</taxon>
        <taxon>Ecdysozoa</taxon>
        <taxon>Arthropoda</taxon>
        <taxon>Hexapoda</taxon>
        <taxon>Insecta</taxon>
        <taxon>Pterygota</taxon>
        <taxon>Neoptera</taxon>
        <taxon>Endopterygota</taxon>
        <taxon>Diptera</taxon>
        <taxon>Brachycera</taxon>
        <taxon>Muscomorpha</taxon>
        <taxon>Oestroidea</taxon>
        <taxon>Calliphoridae</taxon>
        <taxon>Luciliinae</taxon>
        <taxon>Lucilia</taxon>
    </lineage>
</organism>
<accession>A0A0L0CF34</accession>